<dbReference type="EMBL" id="KB405089">
    <property type="protein sequence ID" value="EMF53570.1"/>
    <property type="molecule type" value="Genomic_DNA"/>
</dbReference>
<sequence length="59" mass="5822">MGMGTGTVTAVTTPIKSTDAGPAAPSSLLVRGDRPSGRPVPRGAVRSASEHRPGAARGP</sequence>
<feature type="region of interest" description="Disordered" evidence="1">
    <location>
        <begin position="1"/>
        <end position="59"/>
    </location>
</feature>
<dbReference type="AlphaFoldDB" id="M3FKV1"/>
<organism evidence="2 3">
    <name type="scientific">Streptomyces bottropensis ATCC 25435</name>
    <dbReference type="NCBI Taxonomy" id="1054862"/>
    <lineage>
        <taxon>Bacteria</taxon>
        <taxon>Bacillati</taxon>
        <taxon>Actinomycetota</taxon>
        <taxon>Actinomycetes</taxon>
        <taxon>Kitasatosporales</taxon>
        <taxon>Streptomycetaceae</taxon>
        <taxon>Streptomyces</taxon>
    </lineage>
</organism>
<gene>
    <name evidence="2" type="ORF">SBD_5114</name>
</gene>
<evidence type="ECO:0000313" key="2">
    <source>
        <dbReference type="EMBL" id="EMF53570.1"/>
    </source>
</evidence>
<name>M3FKV1_9ACTN</name>
<evidence type="ECO:0000256" key="1">
    <source>
        <dbReference type="SAM" id="MobiDB-lite"/>
    </source>
</evidence>
<feature type="compositionally biased region" description="Low complexity" evidence="1">
    <location>
        <begin position="1"/>
        <end position="13"/>
    </location>
</feature>
<reference evidence="3" key="1">
    <citation type="journal article" date="2013" name="Genome Announc.">
        <title>Draft Genome Sequence of Streptomyces bottropensis ATCC 25435, a Bottromycin-Producing Actinomycete.</title>
        <authorList>
            <person name="Zhang H."/>
            <person name="Zhou W."/>
            <person name="Zhuang Y."/>
            <person name="Liang X."/>
            <person name="Liu T."/>
        </authorList>
    </citation>
    <scope>NUCLEOTIDE SEQUENCE [LARGE SCALE GENOMIC DNA]</scope>
    <source>
        <strain evidence="3">ATCC 25435</strain>
    </source>
</reference>
<proteinExistence type="predicted"/>
<dbReference type="Proteomes" id="UP000030760">
    <property type="component" value="Unassembled WGS sequence"/>
</dbReference>
<evidence type="ECO:0000313" key="3">
    <source>
        <dbReference type="Proteomes" id="UP000030760"/>
    </source>
</evidence>
<protein>
    <submittedName>
        <fullName evidence="2">Uncharacterized protein</fullName>
    </submittedName>
</protein>
<accession>M3FKV1</accession>